<accession>A0A119VKM8</accession>
<organism evidence="1 2">
    <name type="scientific">Burkholderia territorii</name>
    <dbReference type="NCBI Taxonomy" id="1503055"/>
    <lineage>
        <taxon>Bacteria</taxon>
        <taxon>Pseudomonadati</taxon>
        <taxon>Pseudomonadota</taxon>
        <taxon>Betaproteobacteria</taxon>
        <taxon>Burkholderiales</taxon>
        <taxon>Burkholderiaceae</taxon>
        <taxon>Burkholderia</taxon>
        <taxon>Burkholderia cepacia complex</taxon>
    </lineage>
</organism>
<protein>
    <recommendedName>
        <fullName evidence="3">KAP NTPase domain-containing protein</fullName>
    </recommendedName>
</protein>
<evidence type="ECO:0000313" key="1">
    <source>
        <dbReference type="EMBL" id="KWN16081.1"/>
    </source>
</evidence>
<comment type="caution">
    <text evidence="1">The sequence shown here is derived from an EMBL/GenBank/DDBJ whole genome shotgun (WGS) entry which is preliminary data.</text>
</comment>
<dbReference type="EMBL" id="LPLZ01000042">
    <property type="protein sequence ID" value="KWN16081.1"/>
    <property type="molecule type" value="Genomic_DNA"/>
</dbReference>
<evidence type="ECO:0008006" key="3">
    <source>
        <dbReference type="Google" id="ProtNLM"/>
    </source>
</evidence>
<evidence type="ECO:0000313" key="2">
    <source>
        <dbReference type="Proteomes" id="UP000068016"/>
    </source>
</evidence>
<name>A0A119VKM8_9BURK</name>
<dbReference type="AlphaFoldDB" id="A0A119VKM8"/>
<sequence length="429" mass="48594">MDDIERHSKTVSMQDVMGLVSELKEQSNCKVILVLNEDNLGGSKEEFDRYSEKVIDQKLQFSLTSAEAAKLGCSADTPLRDLALDYIERLEISNIRVIKKIERNLKMLAPGLEGRSVALNKNLVVSVCVFAAVLYEQSRGFPSSKDILKYNSFSRALERVNQDRRQAEPDPHWVTLLDRCEFTNVDEFDEAILKAMESGYLPGSGFEEQVTAYDMVARRTELEAKFSAAWRLFHDRLDVSAEDLVKAWSEAIDEAAVVINPVNLNSTVRLMRELGFDGEADAAIETYIEQRKATPKIFDIDHQSRLGDVDDPRFRERCFEELHRSRRDFTLKMAADMIIENKEWDDAIPSTLAAASPDEMIALLKDYQGPRLNGLVEGILRAHGTPEEMEAVRSTMITAAEVIANESPLNRIRVRRWGFDLPSDADRQA</sequence>
<dbReference type="Proteomes" id="UP000068016">
    <property type="component" value="Unassembled WGS sequence"/>
</dbReference>
<reference evidence="1 2" key="1">
    <citation type="submission" date="2015-11" db="EMBL/GenBank/DDBJ databases">
        <title>Expanding the genomic diversity of Burkholderia species for the development of highly accurate diagnostics.</title>
        <authorList>
            <person name="Sahl J."/>
            <person name="Keim P."/>
            <person name="Wagner D."/>
        </authorList>
    </citation>
    <scope>NUCLEOTIDE SEQUENCE [LARGE SCALE GENOMIC DNA]</scope>
    <source>
        <strain evidence="1 2">MSMB793WGS</strain>
    </source>
</reference>
<proteinExistence type="predicted"/>
<gene>
    <name evidence="1" type="ORF">WT83_15425</name>
</gene>